<keyword evidence="15" id="KW-1185">Reference proteome</keyword>
<dbReference type="SUPFAM" id="SSF52540">
    <property type="entry name" value="P-loop containing nucleoside triphosphate hydrolases"/>
    <property type="match status" value="1"/>
</dbReference>
<dbReference type="PROSITE" id="PS51194">
    <property type="entry name" value="HELICASE_CTER"/>
    <property type="match status" value="1"/>
</dbReference>
<evidence type="ECO:0000256" key="12">
    <source>
        <dbReference type="SAM" id="Phobius"/>
    </source>
</evidence>
<keyword evidence="9" id="KW-0809">Transit peptide</keyword>
<accession>A0A9W8CYS0</accession>
<dbReference type="EMBL" id="JANBOI010000043">
    <property type="protein sequence ID" value="KAJ1735059.1"/>
    <property type="molecule type" value="Genomic_DNA"/>
</dbReference>
<feature type="transmembrane region" description="Helical" evidence="12">
    <location>
        <begin position="115"/>
        <end position="139"/>
    </location>
</feature>
<dbReference type="GO" id="GO:0005524">
    <property type="term" value="F:ATP binding"/>
    <property type="evidence" value="ECO:0007669"/>
    <property type="project" value="UniProtKB-KW"/>
</dbReference>
<dbReference type="CDD" id="cd18805">
    <property type="entry name" value="SF2_C_suv3"/>
    <property type="match status" value="1"/>
</dbReference>
<dbReference type="Pfam" id="PF12513">
    <property type="entry name" value="SUV3_C"/>
    <property type="match status" value="1"/>
</dbReference>
<evidence type="ECO:0000256" key="4">
    <source>
        <dbReference type="ARBA" id="ARBA00012552"/>
    </source>
</evidence>
<dbReference type="CDD" id="cd17913">
    <property type="entry name" value="DEXQc_Suv3"/>
    <property type="match status" value="1"/>
</dbReference>
<dbReference type="PANTHER" id="PTHR12131:SF1">
    <property type="entry name" value="ATP-DEPENDENT RNA HELICASE SUPV3L1, MITOCHONDRIAL-RELATED"/>
    <property type="match status" value="1"/>
</dbReference>
<dbReference type="GO" id="GO:0045025">
    <property type="term" value="C:mitochondrial degradosome"/>
    <property type="evidence" value="ECO:0007669"/>
    <property type="project" value="TreeGrafter"/>
</dbReference>
<reference evidence="14" key="1">
    <citation type="submission" date="2022-07" db="EMBL/GenBank/DDBJ databases">
        <title>Phylogenomic reconstructions and comparative analyses of Kickxellomycotina fungi.</title>
        <authorList>
            <person name="Reynolds N.K."/>
            <person name="Stajich J.E."/>
            <person name="Barry K."/>
            <person name="Grigoriev I.V."/>
            <person name="Crous P."/>
            <person name="Smith M.E."/>
        </authorList>
    </citation>
    <scope>NUCLEOTIDE SEQUENCE</scope>
    <source>
        <strain evidence="14">BCRC 34381</strain>
    </source>
</reference>
<dbReference type="Pfam" id="PF18147">
    <property type="entry name" value="Suv3_C_1"/>
    <property type="match status" value="1"/>
</dbReference>
<dbReference type="InterPro" id="IPR014001">
    <property type="entry name" value="Helicase_ATP-bd"/>
</dbReference>
<dbReference type="Pfam" id="PF22527">
    <property type="entry name" value="DEXQc_Suv3"/>
    <property type="match status" value="1"/>
</dbReference>
<comment type="catalytic activity">
    <reaction evidence="11">
        <text>ATP + H2O = ADP + phosphate + H(+)</text>
        <dbReference type="Rhea" id="RHEA:13065"/>
        <dbReference type="ChEBI" id="CHEBI:15377"/>
        <dbReference type="ChEBI" id="CHEBI:15378"/>
        <dbReference type="ChEBI" id="CHEBI:30616"/>
        <dbReference type="ChEBI" id="CHEBI:43474"/>
        <dbReference type="ChEBI" id="CHEBI:456216"/>
        <dbReference type="EC" id="3.6.4.13"/>
    </reaction>
</comment>
<dbReference type="GO" id="GO:0003724">
    <property type="term" value="F:RNA helicase activity"/>
    <property type="evidence" value="ECO:0007669"/>
    <property type="project" value="UniProtKB-EC"/>
</dbReference>
<dbReference type="Gene3D" id="3.40.50.300">
    <property type="entry name" value="P-loop containing nucleotide triphosphate hydrolases"/>
    <property type="match status" value="2"/>
</dbReference>
<evidence type="ECO:0000313" key="15">
    <source>
        <dbReference type="Proteomes" id="UP001143981"/>
    </source>
</evidence>
<evidence type="ECO:0000256" key="11">
    <source>
        <dbReference type="ARBA" id="ARBA00047984"/>
    </source>
</evidence>
<dbReference type="InterPro" id="IPR044774">
    <property type="entry name" value="Suv3_DEXQc"/>
</dbReference>
<comment type="subcellular location">
    <subcellularLocation>
        <location evidence="3">Mitochondrion matrix</location>
    </subcellularLocation>
</comment>
<feature type="transmembrane region" description="Helical" evidence="12">
    <location>
        <begin position="6"/>
        <end position="27"/>
    </location>
</feature>
<evidence type="ECO:0000259" key="13">
    <source>
        <dbReference type="PROSITE" id="PS51194"/>
    </source>
</evidence>
<evidence type="ECO:0000256" key="8">
    <source>
        <dbReference type="ARBA" id="ARBA00022840"/>
    </source>
</evidence>
<protein>
    <recommendedName>
        <fullName evidence="4">RNA helicase</fullName>
        <ecNumber evidence="4">3.6.4.13</ecNumber>
    </recommendedName>
</protein>
<evidence type="ECO:0000256" key="7">
    <source>
        <dbReference type="ARBA" id="ARBA00022806"/>
    </source>
</evidence>
<evidence type="ECO:0000256" key="3">
    <source>
        <dbReference type="ARBA" id="ARBA00004305"/>
    </source>
</evidence>
<dbReference type="GO" id="GO:0016787">
    <property type="term" value="F:hydrolase activity"/>
    <property type="evidence" value="ECO:0007669"/>
    <property type="project" value="UniProtKB-KW"/>
</dbReference>
<feature type="transmembrane region" description="Helical" evidence="12">
    <location>
        <begin position="80"/>
        <end position="103"/>
    </location>
</feature>
<dbReference type="InterPro" id="IPR027417">
    <property type="entry name" value="P-loop_NTPase"/>
</dbReference>
<name>A0A9W8CYS0_9FUNG</name>
<evidence type="ECO:0000256" key="9">
    <source>
        <dbReference type="ARBA" id="ARBA00022946"/>
    </source>
</evidence>
<keyword evidence="6 14" id="KW-0378">Hydrolase</keyword>
<evidence type="ECO:0000256" key="5">
    <source>
        <dbReference type="ARBA" id="ARBA00022741"/>
    </source>
</evidence>
<keyword evidence="12" id="KW-1133">Transmembrane helix</keyword>
<evidence type="ECO:0000256" key="1">
    <source>
        <dbReference type="ARBA" id="ARBA00001936"/>
    </source>
</evidence>
<dbReference type="Gene3D" id="1.20.58.1080">
    <property type="match status" value="1"/>
</dbReference>
<evidence type="ECO:0000256" key="10">
    <source>
        <dbReference type="ARBA" id="ARBA00023128"/>
    </source>
</evidence>
<keyword evidence="7 14" id="KW-0347">Helicase</keyword>
<keyword evidence="8" id="KW-0067">ATP-binding</keyword>
<dbReference type="GO" id="GO:0005759">
    <property type="term" value="C:mitochondrial matrix"/>
    <property type="evidence" value="ECO:0007669"/>
    <property type="project" value="UniProtKB-SubCell"/>
</dbReference>
<comment type="cofactor">
    <cofactor evidence="2">
        <name>Mg(2+)</name>
        <dbReference type="ChEBI" id="CHEBI:18420"/>
    </cofactor>
</comment>
<dbReference type="Pfam" id="PF00271">
    <property type="entry name" value="Helicase_C"/>
    <property type="match status" value="1"/>
</dbReference>
<gene>
    <name evidence="14" type="primary">SUV3</name>
    <name evidence="14" type="ORF">LPJ61_000749</name>
</gene>
<keyword evidence="5" id="KW-0547">Nucleotide-binding</keyword>
<dbReference type="Proteomes" id="UP001143981">
    <property type="component" value="Unassembled WGS sequence"/>
</dbReference>
<dbReference type="InterPro" id="IPR041082">
    <property type="entry name" value="Suv3_C_1"/>
</dbReference>
<dbReference type="InterPro" id="IPR050699">
    <property type="entry name" value="RNA-DNA_Helicase"/>
</dbReference>
<evidence type="ECO:0000313" key="14">
    <source>
        <dbReference type="EMBL" id="KAJ1735059.1"/>
    </source>
</evidence>
<feature type="domain" description="Helicase C-terminal" evidence="13">
    <location>
        <begin position="569"/>
        <end position="727"/>
    </location>
</feature>
<dbReference type="PANTHER" id="PTHR12131">
    <property type="entry name" value="ATP-DEPENDENT RNA AND DNA HELICASE"/>
    <property type="match status" value="1"/>
</dbReference>
<dbReference type="SMART" id="SM00487">
    <property type="entry name" value="DEXDc"/>
    <property type="match status" value="1"/>
</dbReference>
<dbReference type="GO" id="GO:0000965">
    <property type="term" value="P:mitochondrial RNA 3'-end processing"/>
    <property type="evidence" value="ECO:0007669"/>
    <property type="project" value="TreeGrafter"/>
</dbReference>
<feature type="transmembrane region" description="Helical" evidence="12">
    <location>
        <begin position="188"/>
        <end position="205"/>
    </location>
</feature>
<dbReference type="InterPro" id="IPR055206">
    <property type="entry name" value="DEXQc_SUV3"/>
</dbReference>
<dbReference type="OrthoDB" id="6692397at2759"/>
<dbReference type="EC" id="3.6.4.13" evidence="4"/>
<keyword evidence="10" id="KW-0496">Mitochondrion</keyword>
<dbReference type="InterPro" id="IPR001650">
    <property type="entry name" value="Helicase_C-like"/>
</dbReference>
<organism evidence="14 15">
    <name type="scientific">Coemansia biformis</name>
    <dbReference type="NCBI Taxonomy" id="1286918"/>
    <lineage>
        <taxon>Eukaryota</taxon>
        <taxon>Fungi</taxon>
        <taxon>Fungi incertae sedis</taxon>
        <taxon>Zoopagomycota</taxon>
        <taxon>Kickxellomycotina</taxon>
        <taxon>Kickxellomycetes</taxon>
        <taxon>Kickxellales</taxon>
        <taxon>Kickxellaceae</taxon>
        <taxon>Coemansia</taxon>
    </lineage>
</organism>
<dbReference type="FunFam" id="3.40.50.300:FF:000957">
    <property type="entry name" value="ATP-dependent RNA helicase SUV3L, mitochondrial"/>
    <property type="match status" value="1"/>
</dbReference>
<dbReference type="Gene3D" id="1.20.272.40">
    <property type="match status" value="1"/>
</dbReference>
<dbReference type="AlphaFoldDB" id="A0A9W8CYS0"/>
<evidence type="ECO:0000256" key="6">
    <source>
        <dbReference type="ARBA" id="ARBA00022801"/>
    </source>
</evidence>
<comment type="cofactor">
    <cofactor evidence="1">
        <name>Mn(2+)</name>
        <dbReference type="ChEBI" id="CHEBI:29035"/>
    </cofactor>
</comment>
<proteinExistence type="predicted"/>
<keyword evidence="12" id="KW-0472">Membrane</keyword>
<dbReference type="InterPro" id="IPR022192">
    <property type="entry name" value="SUV3_C"/>
</dbReference>
<comment type="caution">
    <text evidence="14">The sequence shown here is derived from an EMBL/GenBank/DDBJ whole genome shotgun (WGS) entry which is preliminary data.</text>
</comment>
<sequence>MTLYLPAGFVAGVALGSAGLNLLFHAMRKSGALATEKQLSWVLTLAICVVVSAGSMAYAVPLLYYNRGIADLVQTDTPSLVLLGLFSAYLVWDLVLGTIYYRSTISVLTGYIHHTLFICITMFAVGHGVSAIFCLLCYNEIPTIVLAAGSVRKQWRSDALFTAVFFATRIVLHVIVMYKFYMHSEHRCVWRLMLLVLPMHVYWFYSALRSTLRRRARSPLLLGPIHQLPLATPETSLLVRPTARLVTGQAQPQGDQAWRERRRGMVRVGNDELRWPQDTDINAEFAKTILARQLDRFRTGSWAYKRCAYFGITRGEFEEWAGRFEEAVLGGAVEQLRPQSLVPLLVRSGSDGLNNLIVNRFFAFLEKEAPHVVKDIRYLREITNLQYPHEWSIAARSMRRRIIMHVGPTNSGKTYHALRRLQEAQQGIYCSPLRLLAYEVYNRMLDAGISCIVITGEDRRAPDFATTGVTPIGYSVLGAAITQTVSCTIEMAPNRPYNVAVIDEIQMIADRDRGWAWTNALLGLRAREVHLCGEPSAVPLVKRICASMDEEVEVREYTRLGSLAVSDRSLDGKWSNIRKGDCVVTFSRASIYETKAMIEERTGMQCAVIYGGLPPESRVEQAKLFNDPTSGYDVLVASDAVGMGINLSIKRVVFLAMEKWDGASTRPISVSLTRQIGGRAGRFKSGADQGTVTTMEARDLKALASYMGQMPPVLVAAGIKPTLEMIETFSHQFPNMKFSQLWSMFCDMAEVDSNYFLCSFGDQQLIAEAIEDLPLSVGERYHLLYAPVPIKDDIARDALRKFASAIARKKACQLADVVHISDVIPKSREEIRSLERRHRVITMYLWLSYHFPETFSNDAATFALKSKCERNIQQALVQLASSFRLKDAEDAARSDNAELIRKLFHIEA</sequence>
<feature type="transmembrane region" description="Helical" evidence="12">
    <location>
        <begin position="39"/>
        <end position="60"/>
    </location>
</feature>
<keyword evidence="12" id="KW-0812">Transmembrane</keyword>
<dbReference type="SMART" id="SM00490">
    <property type="entry name" value="HELICc"/>
    <property type="match status" value="1"/>
</dbReference>
<feature type="transmembrane region" description="Helical" evidence="12">
    <location>
        <begin position="159"/>
        <end position="181"/>
    </location>
</feature>
<evidence type="ECO:0000256" key="2">
    <source>
        <dbReference type="ARBA" id="ARBA00001946"/>
    </source>
</evidence>
<dbReference type="FunFam" id="3.40.50.300:FF:000269">
    <property type="entry name" value="ATP-dependent RNA helicase SUPV3L1, mitochondrial"/>
    <property type="match status" value="1"/>
</dbReference>